<dbReference type="PROSITE" id="PS50071">
    <property type="entry name" value="HOMEOBOX_2"/>
    <property type="match status" value="1"/>
</dbReference>
<evidence type="ECO:0000313" key="6">
    <source>
        <dbReference type="Proteomes" id="UP000887575"/>
    </source>
</evidence>
<keyword evidence="2 3" id="KW-0371">Homeobox</keyword>
<dbReference type="GO" id="GO:0035091">
    <property type="term" value="F:phosphatidylinositol binding"/>
    <property type="evidence" value="ECO:0007669"/>
    <property type="project" value="TreeGrafter"/>
</dbReference>
<evidence type="ECO:0000256" key="3">
    <source>
        <dbReference type="RuleBase" id="RU000682"/>
    </source>
</evidence>
<dbReference type="GO" id="GO:0031210">
    <property type="term" value="F:phosphatidylcholine binding"/>
    <property type="evidence" value="ECO:0007669"/>
    <property type="project" value="TreeGrafter"/>
</dbReference>
<dbReference type="CDD" id="cd00086">
    <property type="entry name" value="homeodomain"/>
    <property type="match status" value="1"/>
</dbReference>
<dbReference type="InterPro" id="IPR055261">
    <property type="entry name" value="PI_transfer_N"/>
</dbReference>
<dbReference type="AlphaFoldDB" id="A0AAF3JBC8"/>
<dbReference type="PANTHER" id="PTHR10658:SF35">
    <property type="entry name" value="PHOSPHATIDYLINOSITOL TRANSFER PROTEIN"/>
    <property type="match status" value="1"/>
</dbReference>
<sequence length="578" mass="66123">MGNELIALTSRVKEEERRSNGCIRDELSWMDRLSMSSSDISHILPHSKGISVERTFMAARIAQAGHCRCSKDTNHRVTPSWHESECHLEDTLHIAWMCEQNHFKGGEGVEILKQEEFESNGLRPGEHLEEHLHLQDLSHQSKMLSESAFILHEESWNAYPYFKTVVTNPGYMRERFQDSTRIVPHPGQRRRRENPLNAKKKWLRSLPLDIIDEKSLKKVDLEAKINPRMVRSEKMEISPLKDSWTEDEAIRNALELSFTCVSLASDPSYVCLQVGIGDFLVARNWWSNRGVDPQELPAVSSTNSIVRCYCRSDECGGTWIWMKFAIMREKTAKKLRKMINDVFGYVRLVDRFDITIRSACIKLSIRLTSHFKIRSVCIRRLSSCKEETEEEEADVERDLPTKRDKTPKTTHAFHKSSAERTRGLVSTKSTIPIWPHERGCRGRVWISLTEPRVRVWFKNRRAKWRKRERNYMTDPKTLQASALPGSMCSSSSTSISLPPSIPSMSSLGGLHSGLGSLRNDSGSRQLHPNVDPANTRSTHSMDMETPPWHPISLAPVQPHSIGVLKDNSYLNCPYSGPL</sequence>
<dbReference type="Gene3D" id="1.10.10.60">
    <property type="entry name" value="Homeodomain-like"/>
    <property type="match status" value="1"/>
</dbReference>
<evidence type="ECO:0000313" key="7">
    <source>
        <dbReference type="WBParaSite" id="MBELARI_LOCUS8322"/>
    </source>
</evidence>
<feature type="compositionally biased region" description="Low complexity" evidence="4">
    <location>
        <begin position="508"/>
        <end position="517"/>
    </location>
</feature>
<dbReference type="Gene3D" id="3.30.530.20">
    <property type="match status" value="1"/>
</dbReference>
<dbReference type="Proteomes" id="UP000887575">
    <property type="component" value="Unassembled WGS sequence"/>
</dbReference>
<evidence type="ECO:0000256" key="1">
    <source>
        <dbReference type="ARBA" id="ARBA00004123"/>
    </source>
</evidence>
<evidence type="ECO:0000256" key="4">
    <source>
        <dbReference type="SAM" id="MobiDB-lite"/>
    </source>
</evidence>
<dbReference type="PANTHER" id="PTHR10658">
    <property type="entry name" value="PHOSPHATIDYLINOSITOL TRANSFER PROTEIN"/>
    <property type="match status" value="1"/>
</dbReference>
<dbReference type="WBParaSite" id="MBELARI_LOCUS8322">
    <property type="protein sequence ID" value="MBELARI_LOCUS8322"/>
    <property type="gene ID" value="MBELARI_LOCUS8322"/>
</dbReference>
<feature type="DNA-binding region" description="Homeobox" evidence="2">
    <location>
        <begin position="448"/>
        <end position="468"/>
    </location>
</feature>
<dbReference type="InterPro" id="IPR009057">
    <property type="entry name" value="Homeodomain-like_sf"/>
</dbReference>
<dbReference type="SUPFAM" id="SSF46689">
    <property type="entry name" value="Homeodomain-like"/>
    <property type="match status" value="1"/>
</dbReference>
<evidence type="ECO:0000256" key="2">
    <source>
        <dbReference type="PROSITE-ProRule" id="PRU00108"/>
    </source>
</evidence>
<feature type="compositionally biased region" description="Basic and acidic residues" evidence="4">
    <location>
        <begin position="396"/>
        <end position="407"/>
    </location>
</feature>
<dbReference type="GO" id="GO:0008525">
    <property type="term" value="F:phosphatidylcholine transporter activity"/>
    <property type="evidence" value="ECO:0007669"/>
    <property type="project" value="TreeGrafter"/>
</dbReference>
<dbReference type="Pfam" id="PF00046">
    <property type="entry name" value="Homeodomain"/>
    <property type="match status" value="1"/>
</dbReference>
<name>A0AAF3JBC8_9BILA</name>
<keyword evidence="6" id="KW-1185">Reference proteome</keyword>
<feature type="domain" description="Homeobox" evidence="5">
    <location>
        <begin position="446"/>
        <end position="467"/>
    </location>
</feature>
<feature type="region of interest" description="Disordered" evidence="4">
    <location>
        <begin position="392"/>
        <end position="419"/>
    </location>
</feature>
<dbReference type="InterPro" id="IPR023393">
    <property type="entry name" value="START-like_dom_sf"/>
</dbReference>
<proteinExistence type="predicted"/>
<organism evidence="6 7">
    <name type="scientific">Mesorhabditis belari</name>
    <dbReference type="NCBI Taxonomy" id="2138241"/>
    <lineage>
        <taxon>Eukaryota</taxon>
        <taxon>Metazoa</taxon>
        <taxon>Ecdysozoa</taxon>
        <taxon>Nematoda</taxon>
        <taxon>Chromadorea</taxon>
        <taxon>Rhabditida</taxon>
        <taxon>Rhabditina</taxon>
        <taxon>Rhabditomorpha</taxon>
        <taxon>Rhabditoidea</taxon>
        <taxon>Rhabditidae</taxon>
        <taxon>Mesorhabditinae</taxon>
        <taxon>Mesorhabditis</taxon>
    </lineage>
</organism>
<dbReference type="InterPro" id="IPR001666">
    <property type="entry name" value="PI_transfer"/>
</dbReference>
<dbReference type="GO" id="GO:0005737">
    <property type="term" value="C:cytoplasm"/>
    <property type="evidence" value="ECO:0007669"/>
    <property type="project" value="TreeGrafter"/>
</dbReference>
<feature type="compositionally biased region" description="Polar residues" evidence="4">
    <location>
        <begin position="518"/>
        <end position="540"/>
    </location>
</feature>
<dbReference type="InterPro" id="IPR001356">
    <property type="entry name" value="HD"/>
</dbReference>
<dbReference type="GO" id="GO:0008526">
    <property type="term" value="F:phosphatidylinositol transfer activity"/>
    <property type="evidence" value="ECO:0007669"/>
    <property type="project" value="TreeGrafter"/>
</dbReference>
<dbReference type="Pfam" id="PF02121">
    <property type="entry name" value="IP_trans"/>
    <property type="match status" value="1"/>
</dbReference>
<dbReference type="GO" id="GO:0003677">
    <property type="term" value="F:DNA binding"/>
    <property type="evidence" value="ECO:0007669"/>
    <property type="project" value="UniProtKB-UniRule"/>
</dbReference>
<feature type="region of interest" description="Disordered" evidence="4">
    <location>
        <begin position="508"/>
        <end position="542"/>
    </location>
</feature>
<dbReference type="GO" id="GO:0005634">
    <property type="term" value="C:nucleus"/>
    <property type="evidence" value="ECO:0007669"/>
    <property type="project" value="UniProtKB-SubCell"/>
</dbReference>
<accession>A0AAF3JBC8</accession>
<keyword evidence="2 3" id="KW-0539">Nucleus</keyword>
<reference evidence="7" key="1">
    <citation type="submission" date="2024-02" db="UniProtKB">
        <authorList>
            <consortium name="WormBaseParasite"/>
        </authorList>
    </citation>
    <scope>IDENTIFICATION</scope>
</reference>
<evidence type="ECO:0000259" key="5">
    <source>
        <dbReference type="PROSITE" id="PS50071"/>
    </source>
</evidence>
<keyword evidence="2 3" id="KW-0238">DNA-binding</keyword>
<comment type="subcellular location">
    <subcellularLocation>
        <location evidence="1 2 3">Nucleus</location>
    </subcellularLocation>
</comment>
<dbReference type="SUPFAM" id="SSF55961">
    <property type="entry name" value="Bet v1-like"/>
    <property type="match status" value="1"/>
</dbReference>
<protein>
    <recommendedName>
        <fullName evidence="5">Homeobox domain-containing protein</fullName>
    </recommendedName>
</protein>